<dbReference type="GO" id="GO:0015562">
    <property type="term" value="F:efflux transmembrane transporter activity"/>
    <property type="evidence" value="ECO:0007669"/>
    <property type="project" value="InterPro"/>
</dbReference>
<evidence type="ECO:0000313" key="10">
    <source>
        <dbReference type="Proteomes" id="UP000325606"/>
    </source>
</evidence>
<dbReference type="GO" id="GO:1990281">
    <property type="term" value="C:efflux pump complex"/>
    <property type="evidence" value="ECO:0007669"/>
    <property type="project" value="TreeGrafter"/>
</dbReference>
<dbReference type="InterPro" id="IPR003423">
    <property type="entry name" value="OMP_efflux"/>
</dbReference>
<dbReference type="InterPro" id="IPR051906">
    <property type="entry name" value="TolC-like"/>
</dbReference>
<evidence type="ECO:0000256" key="3">
    <source>
        <dbReference type="ARBA" id="ARBA00022448"/>
    </source>
</evidence>
<keyword evidence="10" id="KW-1185">Reference proteome</keyword>
<dbReference type="EMBL" id="CP044222">
    <property type="protein sequence ID" value="QEW06292.1"/>
    <property type="molecule type" value="Genomic_DNA"/>
</dbReference>
<reference evidence="9 10" key="1">
    <citation type="submission" date="2019-09" db="EMBL/GenBank/DDBJ databases">
        <title>Nitrincola iocasae sp. nov., a bacterium isolated from the sediment collected at a cold seep field in South China Sea.</title>
        <authorList>
            <person name="Zhang H."/>
            <person name="Wang H."/>
            <person name="Li C."/>
        </authorList>
    </citation>
    <scope>NUCLEOTIDE SEQUENCE [LARGE SCALE GENOMIC DNA]</scope>
    <source>
        <strain evidence="9 10">KXZD1103</strain>
    </source>
</reference>
<proteinExistence type="inferred from homology"/>
<keyword evidence="5" id="KW-0812">Transmembrane</keyword>
<evidence type="ECO:0000256" key="4">
    <source>
        <dbReference type="ARBA" id="ARBA00022452"/>
    </source>
</evidence>
<evidence type="ECO:0000313" key="9">
    <source>
        <dbReference type="EMBL" id="QEW06292.1"/>
    </source>
</evidence>
<evidence type="ECO:0000256" key="2">
    <source>
        <dbReference type="ARBA" id="ARBA00007613"/>
    </source>
</evidence>
<dbReference type="NCBIfam" id="TIGR01844">
    <property type="entry name" value="type_I_sec_TolC"/>
    <property type="match status" value="1"/>
</dbReference>
<feature type="signal peptide" evidence="8">
    <location>
        <begin position="1"/>
        <end position="32"/>
    </location>
</feature>
<evidence type="ECO:0000256" key="1">
    <source>
        <dbReference type="ARBA" id="ARBA00004442"/>
    </source>
</evidence>
<evidence type="ECO:0000256" key="5">
    <source>
        <dbReference type="ARBA" id="ARBA00022692"/>
    </source>
</evidence>
<comment type="similarity">
    <text evidence="2">Belongs to the outer membrane factor (OMF) (TC 1.B.17) family.</text>
</comment>
<dbReference type="Proteomes" id="UP000325606">
    <property type="component" value="Chromosome"/>
</dbReference>
<dbReference type="Pfam" id="PF02321">
    <property type="entry name" value="OEP"/>
    <property type="match status" value="2"/>
</dbReference>
<dbReference type="AlphaFoldDB" id="A0A5J6LDH5"/>
<keyword evidence="3" id="KW-0813">Transport</keyword>
<dbReference type="SUPFAM" id="SSF56954">
    <property type="entry name" value="Outer membrane efflux proteins (OEP)"/>
    <property type="match status" value="1"/>
</dbReference>
<comment type="subcellular location">
    <subcellularLocation>
        <location evidence="1">Cell outer membrane</location>
    </subcellularLocation>
</comment>
<evidence type="ECO:0000256" key="8">
    <source>
        <dbReference type="SAM" id="SignalP"/>
    </source>
</evidence>
<evidence type="ECO:0000256" key="6">
    <source>
        <dbReference type="ARBA" id="ARBA00023136"/>
    </source>
</evidence>
<accession>A0A5J6LDH5</accession>
<organism evidence="9 10">
    <name type="scientific">Nitrincola iocasae</name>
    <dbReference type="NCBI Taxonomy" id="2614693"/>
    <lineage>
        <taxon>Bacteria</taxon>
        <taxon>Pseudomonadati</taxon>
        <taxon>Pseudomonadota</taxon>
        <taxon>Gammaproteobacteria</taxon>
        <taxon>Oceanospirillales</taxon>
        <taxon>Oceanospirillaceae</taxon>
        <taxon>Nitrincola</taxon>
    </lineage>
</organism>
<protein>
    <submittedName>
        <fullName evidence="9">TolC family outer membrane protein</fullName>
    </submittedName>
</protein>
<keyword evidence="4" id="KW-1134">Transmembrane beta strand</keyword>
<dbReference type="GO" id="GO:0009279">
    <property type="term" value="C:cell outer membrane"/>
    <property type="evidence" value="ECO:0007669"/>
    <property type="project" value="UniProtKB-SubCell"/>
</dbReference>
<keyword evidence="6" id="KW-0472">Membrane</keyword>
<dbReference type="Gene3D" id="1.20.1600.10">
    <property type="entry name" value="Outer membrane efflux proteins (OEP)"/>
    <property type="match status" value="1"/>
</dbReference>
<name>A0A5J6LDH5_9GAMM</name>
<dbReference type="PANTHER" id="PTHR30026:SF20">
    <property type="entry name" value="OUTER MEMBRANE PROTEIN TOLC"/>
    <property type="match status" value="1"/>
</dbReference>
<sequence length="437" mass="48246">MKSKDCSVKTLKRLLLPTLISSALTVSGFASAGPLADLYRMALDNDPQLKQAEAELMAGLEAPIQGRAGLLPSASLTANTSDTSGGDHTTGYTVSLEQPVFDAASYYNFKRTEVLAERSNIEFDQAQQTLILRSIEAYLEVLRALSTLENSQAQERALQRRLDQVNAQFEVGLIAVTDVQEAQAAYDLAVVVRIDAEGELQNSYEALERLAGQPYSQVAKLDAEFPIVSVEPADPQVWLEKARQDNLNLKVAEAQLEITRRNAQAKRSDHLPTVTLGLTHNNNRIHGNSARDGWNDTNTVALRMNMPLYAGGSLNSAQRQAEHEQIASTHFREDTLRSVTEGTRSLLRTLQTSVQGVQARQQSILSRETALRATEEGFNVGTRNVVDVLQAEQNLFEARLAYENARIDHINALFQFKQTIGTLNPDDLYALDGWLIP</sequence>
<feature type="chain" id="PRO_5023897190" evidence="8">
    <location>
        <begin position="33"/>
        <end position="437"/>
    </location>
</feature>
<keyword evidence="7" id="KW-0998">Cell outer membrane</keyword>
<evidence type="ECO:0000256" key="7">
    <source>
        <dbReference type="ARBA" id="ARBA00023237"/>
    </source>
</evidence>
<dbReference type="GO" id="GO:0015288">
    <property type="term" value="F:porin activity"/>
    <property type="evidence" value="ECO:0007669"/>
    <property type="project" value="TreeGrafter"/>
</dbReference>
<dbReference type="PANTHER" id="PTHR30026">
    <property type="entry name" value="OUTER MEMBRANE PROTEIN TOLC"/>
    <property type="match status" value="1"/>
</dbReference>
<dbReference type="KEGG" id="nik:F5I99_07140"/>
<gene>
    <name evidence="9" type="ORF">F5I99_07140</name>
</gene>
<dbReference type="InterPro" id="IPR010130">
    <property type="entry name" value="T1SS_OMP_TolC"/>
</dbReference>
<keyword evidence="8" id="KW-0732">Signal</keyword>